<dbReference type="InterPro" id="IPR009267">
    <property type="entry name" value="NTP_transf_6"/>
</dbReference>
<dbReference type="Pfam" id="PF06042">
    <property type="entry name" value="NTP_transf_6"/>
    <property type="match status" value="1"/>
</dbReference>
<name>A0A6L6PDH9_9BURK</name>
<dbReference type="EMBL" id="WNKY01000003">
    <property type="protein sequence ID" value="MTV37132.1"/>
    <property type="molecule type" value="Genomic_DNA"/>
</dbReference>
<evidence type="ECO:0000313" key="2">
    <source>
        <dbReference type="Proteomes" id="UP000475582"/>
    </source>
</evidence>
<dbReference type="PANTHER" id="PTHR39166:SF1">
    <property type="entry name" value="BLL1166 PROTEIN"/>
    <property type="match status" value="1"/>
</dbReference>
<evidence type="ECO:0000313" key="1">
    <source>
        <dbReference type="EMBL" id="MTV37132.1"/>
    </source>
</evidence>
<protein>
    <recommendedName>
        <fullName evidence="3">Nucleotidyltransferase family protein</fullName>
    </recommendedName>
</protein>
<dbReference type="RefSeq" id="WP_155462505.1">
    <property type="nucleotide sequence ID" value="NZ_WNKY01000003.1"/>
</dbReference>
<accession>A0A6L6PDH9</accession>
<dbReference type="PANTHER" id="PTHR39166">
    <property type="entry name" value="BLL1166 PROTEIN"/>
    <property type="match status" value="1"/>
</dbReference>
<dbReference type="Proteomes" id="UP000475582">
    <property type="component" value="Unassembled WGS sequence"/>
</dbReference>
<reference evidence="1 2" key="1">
    <citation type="submission" date="2019-11" db="EMBL/GenBank/DDBJ databases">
        <title>Type strains purchased from KCTC, JCM and DSMZ.</title>
        <authorList>
            <person name="Lu H."/>
        </authorList>
    </citation>
    <scope>NUCLEOTIDE SEQUENCE [LARGE SCALE GENOMIC DNA]</scope>
    <source>
        <strain evidence="1 2">KCTC 22382</strain>
    </source>
</reference>
<comment type="caution">
    <text evidence="1">The sequence shown here is derived from an EMBL/GenBank/DDBJ whole genome shotgun (WGS) entry which is preliminary data.</text>
</comment>
<dbReference type="AlphaFoldDB" id="A0A6L6PDH9"/>
<gene>
    <name evidence="1" type="ORF">GM676_06000</name>
</gene>
<dbReference type="OrthoDB" id="9805247at2"/>
<sequence>MNPSLPNELEQRLCELARASSWFAPALKAARGLGLSSWCLGAGAVRNLVWDALHGYTTPTQLADLDLAYFDASDLRPERDAELQRRLCEAMPRTPWEVTNQAAVHHWFEAHFGHAVEPLQSLHEAVASWPEYATAVGLCLHADDSIEVIAPHGLEDLFNCVIRRNPARVSIDTYRMRVAQKKYALRWPRVTVVAL</sequence>
<evidence type="ECO:0008006" key="3">
    <source>
        <dbReference type="Google" id="ProtNLM"/>
    </source>
</evidence>
<organism evidence="1 2">
    <name type="scientific">Duganella radicis</name>
    <dbReference type="NCBI Taxonomy" id="551988"/>
    <lineage>
        <taxon>Bacteria</taxon>
        <taxon>Pseudomonadati</taxon>
        <taxon>Pseudomonadota</taxon>
        <taxon>Betaproteobacteria</taxon>
        <taxon>Burkholderiales</taxon>
        <taxon>Oxalobacteraceae</taxon>
        <taxon>Telluria group</taxon>
        <taxon>Duganella</taxon>
    </lineage>
</organism>
<keyword evidence="2" id="KW-1185">Reference proteome</keyword>
<proteinExistence type="predicted"/>